<dbReference type="NCBIfam" id="TIGR00420">
    <property type="entry name" value="trmU"/>
    <property type="match status" value="1"/>
</dbReference>
<keyword evidence="7" id="KW-0547">Nucleotide-binding</keyword>
<keyword evidence="4" id="KW-0820">tRNA-binding</keyword>
<dbReference type="CDD" id="cd01998">
    <property type="entry name" value="MnmA_TRMU-like"/>
    <property type="match status" value="1"/>
</dbReference>
<dbReference type="PANTHER" id="PTHR11933:SF5">
    <property type="entry name" value="MITOCHONDRIAL TRNA-SPECIFIC 2-THIOURIDYLASE 1"/>
    <property type="match status" value="1"/>
</dbReference>
<comment type="subcellular location">
    <subcellularLocation>
        <location evidence="1">Cytoplasm</location>
    </subcellularLocation>
</comment>
<dbReference type="InterPro" id="IPR046885">
    <property type="entry name" value="MnmA-like_C"/>
</dbReference>
<keyword evidence="10" id="KW-1015">Disulfide bond</keyword>
<dbReference type="Pfam" id="PF20258">
    <property type="entry name" value="tRNA_Me_trans_C"/>
    <property type="match status" value="1"/>
</dbReference>
<protein>
    <recommendedName>
        <fullName evidence="2">tRNA-specific 2-thiouridylase MnmA</fullName>
    </recommendedName>
</protein>
<evidence type="ECO:0000256" key="1">
    <source>
        <dbReference type="ARBA" id="ARBA00004496"/>
    </source>
</evidence>
<dbReference type="AlphaFoldDB" id="A0A381WDV3"/>
<dbReference type="EMBL" id="UINC01011485">
    <property type="protein sequence ID" value="SVA50675.1"/>
    <property type="molecule type" value="Genomic_DNA"/>
</dbReference>
<evidence type="ECO:0000256" key="4">
    <source>
        <dbReference type="ARBA" id="ARBA00022555"/>
    </source>
</evidence>
<gene>
    <name evidence="13" type="ORF">METZ01_LOCUS103529</name>
</gene>
<sequence>MSGGVDSSVSALLLKDQGFEVECIFMKNWDEDSEFCSAEKDYRDALQVCNTLDLPLHTINFTKEYQSLVFSHFLEEEKSGRTPNPDVLCNQEIKFKLFLDYALSLDADFIATGHYAKIKRSNGQYVLCKGTDRQKDQSYFLYPLSQNALSHSIFPLGDYKKSEVRKLASDAGLATSEKKDSTGICFIGERNFSQFLRKFIPKDPGNIVTHEGDIIGQHNGLMFYTIGQRKGIGIGGGYGNEESPWYVAEKDMDNNNLVIVQGHDHPLLYSQKLRAGQLHWIGGYPLDEGKYITAKIRYRQEDQCCTISYEADNTCVITFDKKQFAVTPGQSIVFFTKEQCLGGGIIEEKL</sequence>
<name>A0A381WDV3_9ZZZZ</name>
<evidence type="ECO:0000256" key="9">
    <source>
        <dbReference type="ARBA" id="ARBA00022884"/>
    </source>
</evidence>
<dbReference type="GO" id="GO:0002143">
    <property type="term" value="P:tRNA wobble position uridine thiolation"/>
    <property type="evidence" value="ECO:0007669"/>
    <property type="project" value="TreeGrafter"/>
</dbReference>
<reference evidence="13" key="1">
    <citation type="submission" date="2018-05" db="EMBL/GenBank/DDBJ databases">
        <authorList>
            <person name="Lanie J.A."/>
            <person name="Ng W.-L."/>
            <person name="Kazmierczak K.M."/>
            <person name="Andrzejewski T.M."/>
            <person name="Davidsen T.M."/>
            <person name="Wayne K.J."/>
            <person name="Tettelin H."/>
            <person name="Glass J.I."/>
            <person name="Rusch D."/>
            <person name="Podicherti R."/>
            <person name="Tsui H.-C.T."/>
            <person name="Winkler M.E."/>
        </authorList>
    </citation>
    <scope>NUCLEOTIDE SEQUENCE</scope>
</reference>
<keyword evidence="5" id="KW-0808">Transferase</keyword>
<proteinExistence type="inferred from homology"/>
<keyword evidence="6" id="KW-0819">tRNA processing</keyword>
<dbReference type="Gene3D" id="3.40.50.620">
    <property type="entry name" value="HUPs"/>
    <property type="match status" value="1"/>
</dbReference>
<dbReference type="InterPro" id="IPR023382">
    <property type="entry name" value="MnmA-like_central_sf"/>
</dbReference>
<dbReference type="InterPro" id="IPR014729">
    <property type="entry name" value="Rossmann-like_a/b/a_fold"/>
</dbReference>
<keyword evidence="3" id="KW-0963">Cytoplasm</keyword>
<dbReference type="GO" id="GO:0000049">
    <property type="term" value="F:tRNA binding"/>
    <property type="evidence" value="ECO:0007669"/>
    <property type="project" value="UniProtKB-KW"/>
</dbReference>
<evidence type="ECO:0000259" key="11">
    <source>
        <dbReference type="Pfam" id="PF20258"/>
    </source>
</evidence>
<dbReference type="GO" id="GO:0005737">
    <property type="term" value="C:cytoplasm"/>
    <property type="evidence" value="ECO:0007669"/>
    <property type="project" value="UniProtKB-SubCell"/>
</dbReference>
<dbReference type="PANTHER" id="PTHR11933">
    <property type="entry name" value="TRNA 5-METHYLAMINOMETHYL-2-THIOURIDYLATE -METHYLTRANSFERASE"/>
    <property type="match status" value="1"/>
</dbReference>
<evidence type="ECO:0000256" key="8">
    <source>
        <dbReference type="ARBA" id="ARBA00022840"/>
    </source>
</evidence>
<feature type="domain" description="tRNA-specific 2-thiouridylase MnmA-like C-terminal" evidence="11">
    <location>
        <begin position="270"/>
        <end position="346"/>
    </location>
</feature>
<accession>A0A381WDV3</accession>
<evidence type="ECO:0000256" key="2">
    <source>
        <dbReference type="ARBA" id="ARBA00013805"/>
    </source>
</evidence>
<dbReference type="HAMAP" id="MF_00144">
    <property type="entry name" value="tRNA_thiouridyl_MnmA"/>
    <property type="match status" value="1"/>
</dbReference>
<evidence type="ECO:0000256" key="7">
    <source>
        <dbReference type="ARBA" id="ARBA00022741"/>
    </source>
</evidence>
<keyword evidence="8" id="KW-0067">ATP-binding</keyword>
<dbReference type="FunFam" id="3.40.50.620:FF:000004">
    <property type="entry name" value="tRNA-specific 2-thiouridylase MnmA"/>
    <property type="match status" value="1"/>
</dbReference>
<dbReference type="InterPro" id="IPR004506">
    <property type="entry name" value="MnmA-like"/>
</dbReference>
<organism evidence="13">
    <name type="scientific">marine metagenome</name>
    <dbReference type="NCBI Taxonomy" id="408172"/>
    <lineage>
        <taxon>unclassified sequences</taxon>
        <taxon>metagenomes</taxon>
        <taxon>ecological metagenomes</taxon>
    </lineage>
</organism>
<evidence type="ECO:0000256" key="6">
    <source>
        <dbReference type="ARBA" id="ARBA00022694"/>
    </source>
</evidence>
<dbReference type="NCBIfam" id="NF001138">
    <property type="entry name" value="PRK00143.1"/>
    <property type="match status" value="1"/>
</dbReference>
<evidence type="ECO:0000256" key="3">
    <source>
        <dbReference type="ARBA" id="ARBA00022490"/>
    </source>
</evidence>
<dbReference type="InterPro" id="IPR046884">
    <property type="entry name" value="MnmA-like_central"/>
</dbReference>
<keyword evidence="9" id="KW-0694">RNA-binding</keyword>
<dbReference type="GO" id="GO:0016783">
    <property type="term" value="F:sulfurtransferase activity"/>
    <property type="evidence" value="ECO:0007669"/>
    <property type="project" value="InterPro"/>
</dbReference>
<dbReference type="FunFam" id="2.30.30.280:FF:000001">
    <property type="entry name" value="tRNA-specific 2-thiouridylase MnmA"/>
    <property type="match status" value="1"/>
</dbReference>
<dbReference type="Pfam" id="PF03054">
    <property type="entry name" value="tRNA_Me_trans"/>
    <property type="match status" value="1"/>
</dbReference>
<feature type="domain" description="tRNA-specific 2-thiouridylase MnmA-like central" evidence="12">
    <location>
        <begin position="194"/>
        <end position="261"/>
    </location>
</feature>
<evidence type="ECO:0000313" key="13">
    <source>
        <dbReference type="EMBL" id="SVA50675.1"/>
    </source>
</evidence>
<dbReference type="GO" id="GO:0005524">
    <property type="term" value="F:ATP binding"/>
    <property type="evidence" value="ECO:0007669"/>
    <property type="project" value="UniProtKB-KW"/>
</dbReference>
<evidence type="ECO:0000256" key="5">
    <source>
        <dbReference type="ARBA" id="ARBA00022679"/>
    </source>
</evidence>
<dbReference type="Gene3D" id="2.40.30.10">
    <property type="entry name" value="Translation factors"/>
    <property type="match status" value="1"/>
</dbReference>
<dbReference type="SUPFAM" id="SSF52402">
    <property type="entry name" value="Adenine nucleotide alpha hydrolases-like"/>
    <property type="match status" value="1"/>
</dbReference>
<dbReference type="Pfam" id="PF20259">
    <property type="entry name" value="tRNA_Me_trans_M"/>
    <property type="match status" value="1"/>
</dbReference>
<dbReference type="FunFam" id="2.40.30.10:FF:000023">
    <property type="entry name" value="tRNA-specific 2-thiouridylase MnmA"/>
    <property type="match status" value="1"/>
</dbReference>
<dbReference type="Gene3D" id="2.30.30.280">
    <property type="entry name" value="Adenine nucleotide alpha hydrolases-like domains"/>
    <property type="match status" value="1"/>
</dbReference>
<evidence type="ECO:0000256" key="10">
    <source>
        <dbReference type="ARBA" id="ARBA00023157"/>
    </source>
</evidence>
<evidence type="ECO:0000259" key="12">
    <source>
        <dbReference type="Pfam" id="PF20259"/>
    </source>
</evidence>